<keyword evidence="14" id="KW-1185">Reference proteome</keyword>
<dbReference type="InterPro" id="IPR001214">
    <property type="entry name" value="SET_dom"/>
</dbReference>
<keyword evidence="3" id="KW-0677">Repeat</keyword>
<evidence type="ECO:0000256" key="8">
    <source>
        <dbReference type="ARBA" id="ARBA00023163"/>
    </source>
</evidence>
<dbReference type="GO" id="GO:0008276">
    <property type="term" value="F:protein methyltransferase activity"/>
    <property type="evidence" value="ECO:0007669"/>
    <property type="project" value="UniProtKB-ARBA"/>
</dbReference>
<organism evidence="13 14">
    <name type="scientific">Oryctes borbonicus</name>
    <dbReference type="NCBI Taxonomy" id="1629725"/>
    <lineage>
        <taxon>Eukaryota</taxon>
        <taxon>Metazoa</taxon>
        <taxon>Ecdysozoa</taxon>
        <taxon>Arthropoda</taxon>
        <taxon>Hexapoda</taxon>
        <taxon>Insecta</taxon>
        <taxon>Pterygota</taxon>
        <taxon>Neoptera</taxon>
        <taxon>Endopterygota</taxon>
        <taxon>Coleoptera</taxon>
        <taxon>Polyphaga</taxon>
        <taxon>Scarabaeiformia</taxon>
        <taxon>Scarabaeidae</taxon>
        <taxon>Dynastinae</taxon>
        <taxon>Oryctes</taxon>
    </lineage>
</organism>
<evidence type="ECO:0000256" key="3">
    <source>
        <dbReference type="ARBA" id="ARBA00022737"/>
    </source>
</evidence>
<dbReference type="OrthoDB" id="8187426at2759"/>
<dbReference type="PROSITE" id="PS50157">
    <property type="entry name" value="ZINC_FINGER_C2H2_2"/>
    <property type="match status" value="2"/>
</dbReference>
<keyword evidence="4 10" id="KW-0863">Zinc-finger</keyword>
<dbReference type="Gene3D" id="2.170.270.10">
    <property type="entry name" value="SET domain"/>
    <property type="match status" value="1"/>
</dbReference>
<dbReference type="InterPro" id="IPR046341">
    <property type="entry name" value="SET_dom_sf"/>
</dbReference>
<dbReference type="InterPro" id="IPR013087">
    <property type="entry name" value="Znf_C2H2_type"/>
</dbReference>
<accession>A0A0T6B595</accession>
<dbReference type="Gene3D" id="3.30.160.60">
    <property type="entry name" value="Classic Zinc Finger"/>
    <property type="match status" value="1"/>
</dbReference>
<dbReference type="EMBL" id="LJIG01009717">
    <property type="protein sequence ID" value="KRT82521.1"/>
    <property type="molecule type" value="Genomic_DNA"/>
</dbReference>
<evidence type="ECO:0000256" key="5">
    <source>
        <dbReference type="ARBA" id="ARBA00022833"/>
    </source>
</evidence>
<keyword evidence="7" id="KW-0238">DNA-binding</keyword>
<dbReference type="AlphaFoldDB" id="A0A0T6B595"/>
<dbReference type="GO" id="GO:0010468">
    <property type="term" value="P:regulation of gene expression"/>
    <property type="evidence" value="ECO:0007669"/>
    <property type="project" value="TreeGrafter"/>
</dbReference>
<dbReference type="GO" id="GO:0008757">
    <property type="term" value="F:S-adenosylmethionine-dependent methyltransferase activity"/>
    <property type="evidence" value="ECO:0007669"/>
    <property type="project" value="UniProtKB-ARBA"/>
</dbReference>
<dbReference type="Pfam" id="PF21549">
    <property type="entry name" value="PRDM2_PR"/>
    <property type="match status" value="1"/>
</dbReference>
<evidence type="ECO:0000313" key="13">
    <source>
        <dbReference type="EMBL" id="KRT82521.1"/>
    </source>
</evidence>
<dbReference type="PANTHER" id="PTHR16515">
    <property type="entry name" value="PR DOMAIN ZINC FINGER PROTEIN"/>
    <property type="match status" value="1"/>
</dbReference>
<dbReference type="CDD" id="cd10534">
    <property type="entry name" value="PR-SET_PRDM-like"/>
    <property type="match status" value="1"/>
</dbReference>
<keyword evidence="2" id="KW-0479">Metal-binding</keyword>
<evidence type="ECO:0000256" key="7">
    <source>
        <dbReference type="ARBA" id="ARBA00023125"/>
    </source>
</evidence>
<dbReference type="GO" id="GO:0003677">
    <property type="term" value="F:DNA binding"/>
    <property type="evidence" value="ECO:0007669"/>
    <property type="project" value="UniProtKB-KW"/>
</dbReference>
<dbReference type="GO" id="GO:0005634">
    <property type="term" value="C:nucleus"/>
    <property type="evidence" value="ECO:0007669"/>
    <property type="project" value="UniProtKB-SubCell"/>
</dbReference>
<evidence type="ECO:0000256" key="1">
    <source>
        <dbReference type="ARBA" id="ARBA00004123"/>
    </source>
</evidence>
<evidence type="ECO:0000256" key="4">
    <source>
        <dbReference type="ARBA" id="ARBA00022771"/>
    </source>
</evidence>
<evidence type="ECO:0000256" key="11">
    <source>
        <dbReference type="SAM" id="MobiDB-lite"/>
    </source>
</evidence>
<dbReference type="InterPro" id="IPR050331">
    <property type="entry name" value="Zinc_finger"/>
</dbReference>
<keyword evidence="8" id="KW-0804">Transcription</keyword>
<keyword evidence="9" id="KW-0539">Nucleus</keyword>
<feature type="domain" description="C2H2-type" evidence="12">
    <location>
        <begin position="263"/>
        <end position="292"/>
    </location>
</feature>
<proteinExistence type="predicted"/>
<dbReference type="GO" id="GO:0008170">
    <property type="term" value="F:N-methyltransferase activity"/>
    <property type="evidence" value="ECO:0007669"/>
    <property type="project" value="UniProtKB-ARBA"/>
</dbReference>
<evidence type="ECO:0000313" key="14">
    <source>
        <dbReference type="Proteomes" id="UP000051574"/>
    </source>
</evidence>
<feature type="domain" description="C2H2-type" evidence="12">
    <location>
        <begin position="346"/>
        <end position="373"/>
    </location>
</feature>
<evidence type="ECO:0000256" key="10">
    <source>
        <dbReference type="PROSITE-ProRule" id="PRU00042"/>
    </source>
</evidence>
<keyword evidence="5" id="KW-0862">Zinc</keyword>
<reference evidence="13 14" key="1">
    <citation type="submission" date="2015-09" db="EMBL/GenBank/DDBJ databases">
        <title>Draft genome of the scarab beetle Oryctes borbonicus.</title>
        <authorList>
            <person name="Meyer J.M."/>
            <person name="Markov G.V."/>
            <person name="Baskaran P."/>
            <person name="Herrmann M."/>
            <person name="Sommer R.J."/>
            <person name="Roedelsperger C."/>
        </authorList>
    </citation>
    <scope>NUCLEOTIDE SEQUENCE [LARGE SCALE GENOMIC DNA]</scope>
    <source>
        <strain evidence="13">OB123</strain>
        <tissue evidence="13">Whole animal</tissue>
    </source>
</reference>
<gene>
    <name evidence="13" type="ORF">AMK59_4834</name>
</gene>
<dbReference type="GO" id="GO:0008270">
    <property type="term" value="F:zinc ion binding"/>
    <property type="evidence" value="ECO:0007669"/>
    <property type="project" value="UniProtKB-KW"/>
</dbReference>
<feature type="compositionally biased region" description="Pro residues" evidence="11">
    <location>
        <begin position="304"/>
        <end position="316"/>
    </location>
</feature>
<protein>
    <recommendedName>
        <fullName evidence="12">C2H2-type domain-containing protein</fullName>
    </recommendedName>
</protein>
<evidence type="ECO:0000256" key="2">
    <source>
        <dbReference type="ARBA" id="ARBA00022723"/>
    </source>
</evidence>
<dbReference type="PROSITE" id="PS00028">
    <property type="entry name" value="ZINC_FINGER_C2H2_1"/>
    <property type="match status" value="2"/>
</dbReference>
<sequence length="440" mass="50882">MANVGDVNVPPTEKDKGRFEAVFLTETIANDPTIDINPIEVKEEPIDEDDQFIENLEDYSVKVEDIQIHVPKIEEETPPSQQIETVYVREQHYRKSIFCNECNVYYEDFCPSCPMMIRVLDNFIEKGILDRAKKTLPTNVLEFSIFDYGDVVATRFIPCGVTFGPFEGVKCTILQNGKCGFDIKDGKIVCKESDSNSNWMRFVQFHPTFESSNLIMIQYAKQLYYRTRVAIKRNEPLLVQFNSSNLHDSYYEPILVGNFATTYDCKPCCFGFSSEAYLRSHLAICSHPRPMPTQIGPSLQGKPSRPPLQNVPPLPSLRPLTTKSITDRLKSIVSQAKPEKQPAKPGECTVCHKMFPNNKELDEHTRLHKKRRRPNKQRCEKCRRFYDANEFDKHMQIHVKKSKPPKPPTLYKCSYCDLMAEKRCVDFVQHMLHKYENSNK</sequence>
<dbReference type="PANTHER" id="PTHR16515:SF49">
    <property type="entry name" value="GASTRULA ZINC FINGER PROTEIN XLCGF49.1-LIKE-RELATED"/>
    <property type="match status" value="1"/>
</dbReference>
<dbReference type="Proteomes" id="UP000051574">
    <property type="component" value="Unassembled WGS sequence"/>
</dbReference>
<name>A0A0T6B595_9SCAR</name>
<dbReference type="SMART" id="SM00355">
    <property type="entry name" value="ZnF_C2H2"/>
    <property type="match status" value="4"/>
</dbReference>
<evidence type="ECO:0000256" key="6">
    <source>
        <dbReference type="ARBA" id="ARBA00023015"/>
    </source>
</evidence>
<evidence type="ECO:0000256" key="9">
    <source>
        <dbReference type="ARBA" id="ARBA00023242"/>
    </source>
</evidence>
<feature type="region of interest" description="Disordered" evidence="11">
    <location>
        <begin position="293"/>
        <end position="320"/>
    </location>
</feature>
<keyword evidence="6" id="KW-0805">Transcription regulation</keyword>
<comment type="subcellular location">
    <subcellularLocation>
        <location evidence="1">Nucleus</location>
    </subcellularLocation>
</comment>
<comment type="caution">
    <text evidence="13">The sequence shown here is derived from an EMBL/GenBank/DDBJ whole genome shotgun (WGS) entry which is preliminary data.</text>
</comment>
<evidence type="ECO:0000259" key="12">
    <source>
        <dbReference type="PROSITE" id="PS50157"/>
    </source>
</evidence>